<dbReference type="InterPro" id="IPR001119">
    <property type="entry name" value="SLH_dom"/>
</dbReference>
<evidence type="ECO:0000259" key="1">
    <source>
        <dbReference type="PROSITE" id="PS51272"/>
    </source>
</evidence>
<feature type="domain" description="SLH" evidence="1">
    <location>
        <begin position="505"/>
        <end position="569"/>
    </location>
</feature>
<dbReference type="PROSITE" id="PS51272">
    <property type="entry name" value="SLH"/>
    <property type="match status" value="3"/>
</dbReference>
<dbReference type="Pfam" id="PF00395">
    <property type="entry name" value="SLH"/>
    <property type="match status" value="2"/>
</dbReference>
<feature type="domain" description="SLH" evidence="1">
    <location>
        <begin position="437"/>
        <end position="500"/>
    </location>
</feature>
<evidence type="ECO:0000313" key="2">
    <source>
        <dbReference type="EMBL" id="MCX7569952.1"/>
    </source>
</evidence>
<feature type="domain" description="SLH" evidence="1">
    <location>
        <begin position="377"/>
        <end position="436"/>
    </location>
</feature>
<gene>
    <name evidence="2" type="ORF">OS242_08235</name>
</gene>
<evidence type="ECO:0000313" key="3">
    <source>
        <dbReference type="Proteomes" id="UP001208017"/>
    </source>
</evidence>
<name>A0ABT3X1X7_9BACL</name>
<proteinExistence type="predicted"/>
<dbReference type="Proteomes" id="UP001208017">
    <property type="component" value="Unassembled WGS sequence"/>
</dbReference>
<dbReference type="EMBL" id="JAPMLT010000003">
    <property type="protein sequence ID" value="MCX7569952.1"/>
    <property type="molecule type" value="Genomic_DNA"/>
</dbReference>
<sequence length="569" mass="61800">MNRTTHVLLTGALTAGLLLGSVPGISQVPSAYAQTTLSVTADTNTIVAEGGYSSDGEALGGVPAFLTVADSQNRIIHADQLKTDTAGRYRFEWTMANDAPTGTYSVKVRIEGEERASTFSFTNSRTFDTFLPVALSPYRFTGELNAGQSQAVLYDKDNGLTISSAQGRSNVDVNLYTAQNAVRSAYSSDSSTNYLTISVPTRDLDAVVTVPGGVIRQMLTSYGEDAHLLVAAEAGSYDLPLAALEPSILTGVKEGANSDLTFSIRRLAANDAISYSINSQLNTLKATRVASPTEFAVTAHYNGQSIPIRDYGRNYVRYSIDLAGSKANHGGSYSALFRHPVNGELMTTPSALYQDYSGRGKLVISRPGNGIYAPINAFRTFDDINTPNRSYRELELLASRYVIRGRSETMFDLKGKITRAEFATLMIRALGLADKQGTSRFGDIPAATWYTDTVNIGASLGLINGYSSYAFGPHDNISREQMVTLLARGLQYVTERPYVDTVRVLGPVPKRDEISTWARDDMALAIQTGILVASDFQDFMWAGYTPQADATREEAGEMLYRLLAYLKLI</sequence>
<accession>A0ABT3X1X7</accession>
<keyword evidence="3" id="KW-1185">Reference proteome</keyword>
<protein>
    <submittedName>
        <fullName evidence="2">S-layer homology domain-containing protein</fullName>
    </submittedName>
</protein>
<reference evidence="2 3" key="1">
    <citation type="submission" date="2022-11" db="EMBL/GenBank/DDBJ databases">
        <title>Study of microbial diversity in lake waters.</title>
        <authorList>
            <person name="Zhang J."/>
        </authorList>
    </citation>
    <scope>NUCLEOTIDE SEQUENCE [LARGE SCALE GENOMIC DNA]</scope>
    <source>
        <strain evidence="2 3">DT12</strain>
    </source>
</reference>
<dbReference type="RefSeq" id="WP_267151200.1">
    <property type="nucleotide sequence ID" value="NZ_JAPMLT010000003.1"/>
</dbReference>
<comment type="caution">
    <text evidence="2">The sequence shown here is derived from an EMBL/GenBank/DDBJ whole genome shotgun (WGS) entry which is preliminary data.</text>
</comment>
<organism evidence="2 3">
    <name type="scientific">Tumebacillus lacus</name>
    <dbReference type="NCBI Taxonomy" id="2995335"/>
    <lineage>
        <taxon>Bacteria</taxon>
        <taxon>Bacillati</taxon>
        <taxon>Bacillota</taxon>
        <taxon>Bacilli</taxon>
        <taxon>Bacillales</taxon>
        <taxon>Alicyclobacillaceae</taxon>
        <taxon>Tumebacillus</taxon>
    </lineage>
</organism>